<protein>
    <recommendedName>
        <fullName evidence="4">FLYWCH-type domain-containing protein</fullName>
    </recommendedName>
</protein>
<evidence type="ECO:0000313" key="6">
    <source>
        <dbReference type="Proteomes" id="UP001549921"/>
    </source>
</evidence>
<comment type="caution">
    <text evidence="5">The sequence shown here is derived from an EMBL/GenBank/DDBJ whole genome shotgun (WGS) entry which is preliminary data.</text>
</comment>
<name>A0ABD0T495_LOXSC</name>
<dbReference type="Pfam" id="PF04500">
    <property type="entry name" value="FLYWCH"/>
    <property type="match status" value="1"/>
</dbReference>
<dbReference type="EMBL" id="JBEDNZ010000011">
    <property type="protein sequence ID" value="KAL0831878.1"/>
    <property type="molecule type" value="Genomic_DNA"/>
</dbReference>
<dbReference type="Gene3D" id="2.20.25.240">
    <property type="match status" value="1"/>
</dbReference>
<dbReference type="GO" id="GO:0008270">
    <property type="term" value="F:zinc ion binding"/>
    <property type="evidence" value="ECO:0007669"/>
    <property type="project" value="UniProtKB-KW"/>
</dbReference>
<evidence type="ECO:0000259" key="4">
    <source>
        <dbReference type="Pfam" id="PF04500"/>
    </source>
</evidence>
<accession>A0ABD0T495</accession>
<evidence type="ECO:0000313" key="5">
    <source>
        <dbReference type="EMBL" id="KAL0831878.1"/>
    </source>
</evidence>
<sequence length="116" mass="13411">MLDGYTFAQSHSKRLWYCSQKATGCKARVKMDAEERITEANNIHTHSRPKYFVTARGEYVLLKLQLQINTNEVQEPIVDAGRLYLRTEQQQAFLVLLAESHRLQGQSEDGFRGEDH</sequence>
<feature type="domain" description="FLYWCH-type" evidence="4">
    <location>
        <begin position="6"/>
        <end position="46"/>
    </location>
</feature>
<gene>
    <name evidence="5" type="ORF">ABMA28_001408</name>
</gene>
<evidence type="ECO:0000256" key="2">
    <source>
        <dbReference type="ARBA" id="ARBA00022771"/>
    </source>
</evidence>
<reference evidence="5 6" key="1">
    <citation type="submission" date="2024-06" db="EMBL/GenBank/DDBJ databases">
        <title>A chromosome-level genome assembly of beet webworm, Loxostege sticticalis.</title>
        <authorList>
            <person name="Zhang Y."/>
        </authorList>
    </citation>
    <scope>NUCLEOTIDE SEQUENCE [LARGE SCALE GENOMIC DNA]</scope>
    <source>
        <strain evidence="5">AQ028</strain>
        <tissue evidence="5">Male pupae</tissue>
    </source>
</reference>
<dbReference type="AlphaFoldDB" id="A0ABD0T495"/>
<keyword evidence="2" id="KW-0863">Zinc-finger</keyword>
<evidence type="ECO:0000256" key="3">
    <source>
        <dbReference type="ARBA" id="ARBA00022833"/>
    </source>
</evidence>
<keyword evidence="1" id="KW-0479">Metal-binding</keyword>
<dbReference type="Proteomes" id="UP001549921">
    <property type="component" value="Unassembled WGS sequence"/>
</dbReference>
<keyword evidence="3" id="KW-0862">Zinc</keyword>
<evidence type="ECO:0000256" key="1">
    <source>
        <dbReference type="ARBA" id="ARBA00022723"/>
    </source>
</evidence>
<organism evidence="5 6">
    <name type="scientific">Loxostege sticticalis</name>
    <name type="common">Beet webworm moth</name>
    <dbReference type="NCBI Taxonomy" id="481309"/>
    <lineage>
        <taxon>Eukaryota</taxon>
        <taxon>Metazoa</taxon>
        <taxon>Ecdysozoa</taxon>
        <taxon>Arthropoda</taxon>
        <taxon>Hexapoda</taxon>
        <taxon>Insecta</taxon>
        <taxon>Pterygota</taxon>
        <taxon>Neoptera</taxon>
        <taxon>Endopterygota</taxon>
        <taxon>Lepidoptera</taxon>
        <taxon>Glossata</taxon>
        <taxon>Ditrysia</taxon>
        <taxon>Pyraloidea</taxon>
        <taxon>Crambidae</taxon>
        <taxon>Pyraustinae</taxon>
        <taxon>Loxostege</taxon>
    </lineage>
</organism>
<proteinExistence type="predicted"/>
<dbReference type="InterPro" id="IPR007588">
    <property type="entry name" value="Znf_FLYWCH"/>
</dbReference>